<evidence type="ECO:0000256" key="3">
    <source>
        <dbReference type="ARBA" id="ARBA00004436"/>
    </source>
</evidence>
<comment type="catalytic activity">
    <reaction evidence="1">
        <text>Endonucleolytic cleavage of RNA, removing extra 3' nucleotides from tRNA precursor, generating 3' termini of tRNAs. A 3'-hydroxy group is left at the tRNA terminus and a 5'-phosphoryl group is left at the trailer molecule.</text>
        <dbReference type="EC" id="3.1.26.11"/>
    </reaction>
</comment>
<keyword evidence="23" id="KW-1185">Reference proteome</keyword>
<dbReference type="PANTHER" id="PTHR12553">
    <property type="entry name" value="ZINC PHOSPHODIESTERASE ELAC PROTEIN 2"/>
    <property type="match status" value="1"/>
</dbReference>
<dbReference type="PANTHER" id="PTHR12553:SF49">
    <property type="entry name" value="ZINC PHOSPHODIESTERASE ELAC PROTEIN 2"/>
    <property type="match status" value="1"/>
</dbReference>
<keyword evidence="10" id="KW-0255">Endonuclease</keyword>
<evidence type="ECO:0000256" key="19">
    <source>
        <dbReference type="ARBA" id="ARBA00047136"/>
    </source>
</evidence>
<dbReference type="GO" id="GO:0042781">
    <property type="term" value="F:3'-tRNA processing endoribonuclease activity"/>
    <property type="evidence" value="ECO:0007669"/>
    <property type="project" value="UniProtKB-EC"/>
</dbReference>
<evidence type="ECO:0000256" key="4">
    <source>
        <dbReference type="ARBA" id="ARBA00007823"/>
    </source>
</evidence>
<dbReference type="InterPro" id="IPR036866">
    <property type="entry name" value="RibonucZ/Hydroxyglut_hydro"/>
</dbReference>
<dbReference type="Proteomes" id="UP000694428">
    <property type="component" value="Unplaced"/>
</dbReference>
<accession>A0A8C9G0W9</accession>
<evidence type="ECO:0000256" key="17">
    <source>
        <dbReference type="ARBA" id="ARBA00032616"/>
    </source>
</evidence>
<dbReference type="SUPFAM" id="SSF56281">
    <property type="entry name" value="Metallo-hydrolase/oxidoreductase"/>
    <property type="match status" value="1"/>
</dbReference>
<evidence type="ECO:0000256" key="5">
    <source>
        <dbReference type="ARBA" id="ARBA00012477"/>
    </source>
</evidence>
<evidence type="ECO:0000313" key="22">
    <source>
        <dbReference type="Ensembl" id="ENSPSTP00000024019.1"/>
    </source>
</evidence>
<evidence type="ECO:0000256" key="13">
    <source>
        <dbReference type="ARBA" id="ARBA00023271"/>
    </source>
</evidence>
<evidence type="ECO:0000256" key="15">
    <source>
        <dbReference type="ARBA" id="ARBA00030729"/>
    </source>
</evidence>
<organism evidence="22 23">
    <name type="scientific">Pavo cristatus</name>
    <name type="common">Indian peafowl</name>
    <name type="synonym">Blue peafowl</name>
    <dbReference type="NCBI Taxonomy" id="9049"/>
    <lineage>
        <taxon>Eukaryota</taxon>
        <taxon>Metazoa</taxon>
        <taxon>Chordata</taxon>
        <taxon>Craniata</taxon>
        <taxon>Vertebrata</taxon>
        <taxon>Euteleostomi</taxon>
        <taxon>Archelosauria</taxon>
        <taxon>Archosauria</taxon>
        <taxon>Dinosauria</taxon>
        <taxon>Saurischia</taxon>
        <taxon>Theropoda</taxon>
        <taxon>Coelurosauria</taxon>
        <taxon>Aves</taxon>
        <taxon>Neognathae</taxon>
        <taxon>Galloanserae</taxon>
        <taxon>Galliformes</taxon>
        <taxon>Phasianidae</taxon>
        <taxon>Phasianinae</taxon>
        <taxon>Pavo</taxon>
    </lineage>
</organism>
<comment type="cofactor">
    <cofactor evidence="2">
        <name>Zn(2+)</name>
        <dbReference type="ChEBI" id="CHEBI:29105"/>
    </cofactor>
</comment>
<dbReference type="Gene3D" id="3.60.15.10">
    <property type="entry name" value="Ribonuclease Z/Hydroxyacylglutathione hydrolase-like"/>
    <property type="match status" value="1"/>
</dbReference>
<evidence type="ECO:0000256" key="7">
    <source>
        <dbReference type="ARBA" id="ARBA00022694"/>
    </source>
</evidence>
<keyword evidence="13" id="KW-1135">Mitochondrion nucleoid</keyword>
<name>A0A8C9G0W9_PAVCR</name>
<keyword evidence="8" id="KW-0540">Nuclease</keyword>
<feature type="region of interest" description="Disordered" evidence="20">
    <location>
        <begin position="28"/>
        <end position="55"/>
    </location>
</feature>
<evidence type="ECO:0000256" key="1">
    <source>
        <dbReference type="ARBA" id="ARBA00000402"/>
    </source>
</evidence>
<evidence type="ECO:0000256" key="9">
    <source>
        <dbReference type="ARBA" id="ARBA00022723"/>
    </source>
</evidence>
<dbReference type="Ensembl" id="ENSPSTT00000025274.1">
    <property type="protein sequence ID" value="ENSPSTP00000024019.1"/>
    <property type="gene ID" value="ENSPSTG00000017718.1"/>
</dbReference>
<comment type="similarity">
    <text evidence="4">Belongs to the RNase Z family.</text>
</comment>
<proteinExistence type="inferred from homology"/>
<reference evidence="22" key="1">
    <citation type="submission" date="2025-08" db="UniProtKB">
        <authorList>
            <consortium name="Ensembl"/>
        </authorList>
    </citation>
    <scope>IDENTIFICATION</scope>
</reference>
<keyword evidence="12" id="KW-0862">Zinc</keyword>
<comment type="subunit">
    <text evidence="19">Homodimer. Interacts with PTCD1.</text>
</comment>
<dbReference type="InterPro" id="IPR047151">
    <property type="entry name" value="RNZ2-like"/>
</dbReference>
<evidence type="ECO:0000313" key="23">
    <source>
        <dbReference type="Proteomes" id="UP000694428"/>
    </source>
</evidence>
<evidence type="ECO:0000256" key="11">
    <source>
        <dbReference type="ARBA" id="ARBA00022801"/>
    </source>
</evidence>
<dbReference type="InterPro" id="IPR027794">
    <property type="entry name" value="tRNase_Z_dom"/>
</dbReference>
<comment type="function">
    <text evidence="18">Zinc phosphodiesterase, which displays mitochondrial tRNA 3'-processing endonuclease activity. Involved in tRNA maturation, by removing a 3'-trailer from precursor tRNA. Associates with mitochondrial DNA complexes at the nucleoids to initiate RNA processing and ribosome assembly.</text>
</comment>
<keyword evidence="7" id="KW-0819">tRNA processing</keyword>
<evidence type="ECO:0000256" key="18">
    <source>
        <dbReference type="ARBA" id="ARBA00046098"/>
    </source>
</evidence>
<sequence length="402" mass="44290">MLGSSGDSKMQRFFLSAQKAAGHAARLSAATATASRHQAPPPGRNISIGYLRSRDSGRPPGRLSLFIGSPSSRGEGECWSRSVPIGGWWGSGAGRDTRMWRLAWTLRRGLAWGAGTAMAEGPSAARRPKDVPRHVWARERRRSAGTSLSGPNTVYVQVVAAGSRDAGASVYVFSEFNRYLFNCGEGTQRAMQEHKLKISHLDSVFLSRVAWANVGGLPGMILTLKAMGLQRCVFLGPPKLVSSGSLQKGDRKASNTGAYLSVGRAGVKASHYKKDIETVEHVQRRAVKLMRSLEHKSKEEWLGVLGLFSLEKRRLRDCLIALYNYLKGGCGEMEIGLFSHVVSDRTRGNGLMLHQGRFRLDIRKNFFSVSGQCWNRLRREVVESPSLEVFHKRPDVALRDVG</sequence>
<keyword evidence="11" id="KW-0378">Hydrolase</keyword>
<keyword evidence="13" id="KW-0496">Mitochondrion</keyword>
<dbReference type="AlphaFoldDB" id="A0A8C9G0W9"/>
<dbReference type="GO" id="GO:0046872">
    <property type="term" value="F:metal ion binding"/>
    <property type="evidence" value="ECO:0007669"/>
    <property type="project" value="UniProtKB-KW"/>
</dbReference>
<protein>
    <recommendedName>
        <fullName evidence="6">Zinc phosphodiesterase ELAC protein 2</fullName>
        <ecNumber evidence="5">3.1.26.11</ecNumber>
    </recommendedName>
    <alternativeName>
        <fullName evidence="17">ElaC homolog protein 2</fullName>
    </alternativeName>
    <alternativeName>
        <fullName evidence="15">Ribonuclease Z 2</fullName>
    </alternativeName>
    <alternativeName>
        <fullName evidence="16">tRNA 3 endonuclease 2</fullName>
    </alternativeName>
    <alternativeName>
        <fullName evidence="14">tRNase Z 2</fullName>
    </alternativeName>
</protein>
<dbReference type="Pfam" id="PF13691">
    <property type="entry name" value="Lactamase_B_4"/>
    <property type="match status" value="1"/>
</dbReference>
<evidence type="ECO:0000256" key="10">
    <source>
        <dbReference type="ARBA" id="ARBA00022759"/>
    </source>
</evidence>
<evidence type="ECO:0000256" key="8">
    <source>
        <dbReference type="ARBA" id="ARBA00022722"/>
    </source>
</evidence>
<feature type="domain" description="tRNase Z endonuclease" evidence="21">
    <location>
        <begin position="157"/>
        <end position="216"/>
    </location>
</feature>
<evidence type="ECO:0000256" key="20">
    <source>
        <dbReference type="SAM" id="MobiDB-lite"/>
    </source>
</evidence>
<evidence type="ECO:0000256" key="6">
    <source>
        <dbReference type="ARBA" id="ARBA00013357"/>
    </source>
</evidence>
<evidence type="ECO:0000256" key="2">
    <source>
        <dbReference type="ARBA" id="ARBA00001947"/>
    </source>
</evidence>
<dbReference type="GO" id="GO:1990180">
    <property type="term" value="P:mitochondrial tRNA 3'-end processing"/>
    <property type="evidence" value="ECO:0007669"/>
    <property type="project" value="TreeGrafter"/>
</dbReference>
<evidence type="ECO:0000256" key="14">
    <source>
        <dbReference type="ARBA" id="ARBA00030689"/>
    </source>
</evidence>
<keyword evidence="9" id="KW-0479">Metal-binding</keyword>
<feature type="compositionally biased region" description="Low complexity" evidence="20">
    <location>
        <begin position="28"/>
        <end position="37"/>
    </location>
</feature>
<evidence type="ECO:0000256" key="12">
    <source>
        <dbReference type="ARBA" id="ARBA00022833"/>
    </source>
</evidence>
<comment type="subcellular location">
    <subcellularLocation>
        <location evidence="3">Mitochondrion matrix</location>
        <location evidence="3">Mitochondrion nucleoid</location>
    </subcellularLocation>
</comment>
<evidence type="ECO:0000256" key="16">
    <source>
        <dbReference type="ARBA" id="ARBA00032104"/>
    </source>
</evidence>
<reference evidence="22" key="2">
    <citation type="submission" date="2025-09" db="UniProtKB">
        <authorList>
            <consortium name="Ensembl"/>
        </authorList>
    </citation>
    <scope>IDENTIFICATION</scope>
</reference>
<dbReference type="GO" id="GO:0005739">
    <property type="term" value="C:mitochondrion"/>
    <property type="evidence" value="ECO:0007669"/>
    <property type="project" value="TreeGrafter"/>
</dbReference>
<dbReference type="EC" id="3.1.26.11" evidence="5"/>
<evidence type="ECO:0000259" key="21">
    <source>
        <dbReference type="Pfam" id="PF13691"/>
    </source>
</evidence>